<reference evidence="1 2" key="1">
    <citation type="submission" date="2019-07" db="EMBL/GenBank/DDBJ databases">
        <title>The First High-Quality Draft Genome Sequence of the Causal Agent of the Current Panama Disease Epidemic.</title>
        <authorList>
            <person name="Warmington R.J."/>
            <person name="Kay W."/>
            <person name="Jeffries A."/>
            <person name="Bebber D."/>
            <person name="Moore K."/>
            <person name="Studholme D.J."/>
        </authorList>
    </citation>
    <scope>NUCLEOTIDE SEQUENCE [LARGE SCALE GENOMIC DNA]</scope>
    <source>
        <strain evidence="1 2">TR4</strain>
    </source>
</reference>
<sequence>MLQSVKQVDGQRIGDLAYVFGGLLRLRYALNYNQHLQQFSNPAGIEDDEIWLDPYLFSEPGQIVNPPQEPHGASQLCRDLPQDIDHQGLGGTTFSHFIQSNTEQESYTYLLPSSDEPMQVASVLNLCGFSFLFTEPFISQRSREEATRESLPHRQHSKPLRSLFTILASNNAPSPQPARYENSPSTSPPKLGLFRCAKEGCQHLSFKNERTLKRHHDSKHSGALYVCRCGYPNGRKDGHLKHIDKENCSGKRPFTCICGLATDDIVEHRKHLKGCATGKRGRPKKQNAV</sequence>
<evidence type="ECO:0000313" key="1">
    <source>
        <dbReference type="EMBL" id="TXC11212.1"/>
    </source>
</evidence>
<evidence type="ECO:0000313" key="2">
    <source>
        <dbReference type="Proteomes" id="UP000321331"/>
    </source>
</evidence>
<accession>A0A5C6TL14</accession>
<protein>
    <submittedName>
        <fullName evidence="1">Uncharacterized protein</fullName>
    </submittedName>
</protein>
<gene>
    <name evidence="1" type="ORF">FocTR4_00007650</name>
</gene>
<dbReference type="EMBL" id="VMNF01000003">
    <property type="protein sequence ID" value="TXC11212.1"/>
    <property type="molecule type" value="Genomic_DNA"/>
</dbReference>
<dbReference type="Proteomes" id="UP000321331">
    <property type="component" value="Unassembled WGS sequence"/>
</dbReference>
<organism evidence="1 2">
    <name type="scientific">Fusarium oxysporum f. sp. cubense</name>
    <dbReference type="NCBI Taxonomy" id="61366"/>
    <lineage>
        <taxon>Eukaryota</taxon>
        <taxon>Fungi</taxon>
        <taxon>Dikarya</taxon>
        <taxon>Ascomycota</taxon>
        <taxon>Pezizomycotina</taxon>
        <taxon>Sordariomycetes</taxon>
        <taxon>Hypocreomycetidae</taxon>
        <taxon>Hypocreales</taxon>
        <taxon>Nectriaceae</taxon>
        <taxon>Fusarium</taxon>
        <taxon>Fusarium oxysporum species complex</taxon>
    </lineage>
</organism>
<name>A0A5C6TL14_FUSOC</name>
<proteinExistence type="predicted"/>
<dbReference type="AlphaFoldDB" id="A0A5C6TL14"/>
<comment type="caution">
    <text evidence="1">The sequence shown here is derived from an EMBL/GenBank/DDBJ whole genome shotgun (WGS) entry which is preliminary data.</text>
</comment>